<dbReference type="PANTHER" id="PTHR31973:SF195">
    <property type="entry name" value="MUDR FAMILY TRANSPOSASE"/>
    <property type="match status" value="1"/>
</dbReference>
<feature type="region of interest" description="Disordered" evidence="1">
    <location>
        <begin position="97"/>
        <end position="121"/>
    </location>
</feature>
<sequence>MNFEVDIYDEHNDGIKFEDVHNVEGVERVERLEGRDNVVGEDVVNVEDNVIGEGIDGSDGSDDIDFEGHGLSFDNTKDERALGLDDDIYEQVKIDETNYCSDEPGSSDSDASDNEKEPKYPRFKMNELNKNYKFKVGLEFGSLEEFKEAITECKVGNKHTYRMKRWVGNHMCGRVLNNSTAISKWVAKVVAARMSSSDSIKIRDIVSEIRISFSVGISMSRAWKAKQLAKSVVEGDATKQYNFL</sequence>
<dbReference type="PANTHER" id="PTHR31973">
    <property type="entry name" value="POLYPROTEIN, PUTATIVE-RELATED"/>
    <property type="match status" value="1"/>
</dbReference>
<evidence type="ECO:0000256" key="1">
    <source>
        <dbReference type="SAM" id="MobiDB-lite"/>
    </source>
</evidence>
<dbReference type="Gramene" id="Psat07G0092400-T1">
    <property type="protein sequence ID" value="KAI5383748.1"/>
    <property type="gene ID" value="KIW84_070924"/>
</dbReference>
<proteinExistence type="predicted"/>
<dbReference type="AlphaFoldDB" id="A0A9D4VI52"/>
<organism evidence="2 3">
    <name type="scientific">Pisum sativum</name>
    <name type="common">Garden pea</name>
    <name type="synonym">Lathyrus oleraceus</name>
    <dbReference type="NCBI Taxonomy" id="3888"/>
    <lineage>
        <taxon>Eukaryota</taxon>
        <taxon>Viridiplantae</taxon>
        <taxon>Streptophyta</taxon>
        <taxon>Embryophyta</taxon>
        <taxon>Tracheophyta</taxon>
        <taxon>Spermatophyta</taxon>
        <taxon>Magnoliopsida</taxon>
        <taxon>eudicotyledons</taxon>
        <taxon>Gunneridae</taxon>
        <taxon>Pentapetalae</taxon>
        <taxon>rosids</taxon>
        <taxon>fabids</taxon>
        <taxon>Fabales</taxon>
        <taxon>Fabaceae</taxon>
        <taxon>Papilionoideae</taxon>
        <taxon>50 kb inversion clade</taxon>
        <taxon>NPAAA clade</taxon>
        <taxon>Hologalegina</taxon>
        <taxon>IRL clade</taxon>
        <taxon>Fabeae</taxon>
        <taxon>Lathyrus</taxon>
    </lineage>
</organism>
<accession>A0A9D4VI52</accession>
<comment type="caution">
    <text evidence="2">The sequence shown here is derived from an EMBL/GenBank/DDBJ whole genome shotgun (WGS) entry which is preliminary data.</text>
</comment>
<protein>
    <recommendedName>
        <fullName evidence="4">Transposase MuDR plant domain-containing protein</fullName>
    </recommendedName>
</protein>
<reference evidence="2 3" key="1">
    <citation type="journal article" date="2022" name="Nat. Genet.">
        <title>Improved pea reference genome and pan-genome highlight genomic features and evolutionary characteristics.</title>
        <authorList>
            <person name="Yang T."/>
            <person name="Liu R."/>
            <person name="Luo Y."/>
            <person name="Hu S."/>
            <person name="Wang D."/>
            <person name="Wang C."/>
            <person name="Pandey M.K."/>
            <person name="Ge S."/>
            <person name="Xu Q."/>
            <person name="Li N."/>
            <person name="Li G."/>
            <person name="Huang Y."/>
            <person name="Saxena R.K."/>
            <person name="Ji Y."/>
            <person name="Li M."/>
            <person name="Yan X."/>
            <person name="He Y."/>
            <person name="Liu Y."/>
            <person name="Wang X."/>
            <person name="Xiang C."/>
            <person name="Varshney R.K."/>
            <person name="Ding H."/>
            <person name="Gao S."/>
            <person name="Zong X."/>
        </authorList>
    </citation>
    <scope>NUCLEOTIDE SEQUENCE [LARGE SCALE GENOMIC DNA]</scope>
    <source>
        <strain evidence="2 3">cv. Zhongwan 6</strain>
    </source>
</reference>
<dbReference type="Proteomes" id="UP001058974">
    <property type="component" value="Chromosome 7"/>
</dbReference>
<evidence type="ECO:0000313" key="3">
    <source>
        <dbReference type="Proteomes" id="UP001058974"/>
    </source>
</evidence>
<dbReference type="EMBL" id="JAMSHJ010000007">
    <property type="protein sequence ID" value="KAI5383748.1"/>
    <property type="molecule type" value="Genomic_DNA"/>
</dbReference>
<keyword evidence="3" id="KW-1185">Reference proteome</keyword>
<evidence type="ECO:0000313" key="2">
    <source>
        <dbReference type="EMBL" id="KAI5383748.1"/>
    </source>
</evidence>
<feature type="compositionally biased region" description="Polar residues" evidence="1">
    <location>
        <begin position="98"/>
        <end position="109"/>
    </location>
</feature>
<gene>
    <name evidence="2" type="ORF">KIW84_070924</name>
</gene>
<evidence type="ECO:0008006" key="4">
    <source>
        <dbReference type="Google" id="ProtNLM"/>
    </source>
</evidence>
<name>A0A9D4VI52_PEA</name>